<feature type="transmembrane region" description="Helical" evidence="11">
    <location>
        <begin position="508"/>
        <end position="526"/>
    </location>
</feature>
<dbReference type="Pfam" id="PF01663">
    <property type="entry name" value="Phosphodiest"/>
    <property type="match status" value="1"/>
</dbReference>
<organism evidence="13 14">
    <name type="scientific">Limulus polyphemus</name>
    <name type="common">Atlantic horseshoe crab</name>
    <dbReference type="NCBI Taxonomy" id="6850"/>
    <lineage>
        <taxon>Eukaryota</taxon>
        <taxon>Metazoa</taxon>
        <taxon>Ecdysozoa</taxon>
        <taxon>Arthropoda</taxon>
        <taxon>Chelicerata</taxon>
        <taxon>Merostomata</taxon>
        <taxon>Xiphosura</taxon>
        <taxon>Limulidae</taxon>
        <taxon>Limulus</taxon>
    </lineage>
</organism>
<keyword evidence="4" id="KW-0337">GPI-anchor biosynthesis</keyword>
<evidence type="ECO:0000313" key="14">
    <source>
        <dbReference type="RefSeq" id="XP_022252969.1"/>
    </source>
</evidence>
<feature type="transmembrane region" description="Helical" evidence="11">
    <location>
        <begin position="790"/>
        <end position="812"/>
    </location>
</feature>
<dbReference type="Gene3D" id="3.40.720.10">
    <property type="entry name" value="Alkaline Phosphatase, subunit A"/>
    <property type="match status" value="1"/>
</dbReference>
<feature type="transmembrane region" description="Helical" evidence="11">
    <location>
        <begin position="606"/>
        <end position="625"/>
    </location>
</feature>
<feature type="transmembrane region" description="Helical" evidence="11">
    <location>
        <begin position="868"/>
        <end position="890"/>
    </location>
</feature>
<name>A0ABM1TAR3_LIMPO</name>
<gene>
    <name evidence="14" type="primary">LOC106468894</name>
</gene>
<feature type="transmembrane region" description="Helical" evidence="11">
    <location>
        <begin position="1006"/>
        <end position="1024"/>
    </location>
</feature>
<feature type="transmembrane region" description="Helical" evidence="11">
    <location>
        <begin position="752"/>
        <end position="769"/>
    </location>
</feature>
<evidence type="ECO:0000256" key="1">
    <source>
        <dbReference type="ARBA" id="ARBA00004477"/>
    </source>
</evidence>
<evidence type="ECO:0000256" key="5">
    <source>
        <dbReference type="ARBA" id="ARBA00022679"/>
    </source>
</evidence>
<dbReference type="Proteomes" id="UP000694941">
    <property type="component" value="Unplaced"/>
</dbReference>
<feature type="transmembrane region" description="Helical" evidence="11">
    <location>
        <begin position="7"/>
        <end position="28"/>
    </location>
</feature>
<reference evidence="14" key="1">
    <citation type="submission" date="2025-08" db="UniProtKB">
        <authorList>
            <consortium name="RefSeq"/>
        </authorList>
    </citation>
    <scope>IDENTIFICATION</scope>
    <source>
        <tissue evidence="14">Muscle</tissue>
    </source>
</reference>
<evidence type="ECO:0000259" key="12">
    <source>
        <dbReference type="Pfam" id="PF19316"/>
    </source>
</evidence>
<evidence type="ECO:0000313" key="13">
    <source>
        <dbReference type="Proteomes" id="UP000694941"/>
    </source>
</evidence>
<comment type="pathway">
    <text evidence="2">Glycolipid biosynthesis; glycosylphosphatidylinositol-anchor biosynthesis.</text>
</comment>
<feature type="domain" description="GPI ethanolamine phosphate transferase 2 C-terminal" evidence="12">
    <location>
        <begin position="688"/>
        <end position="1015"/>
    </location>
</feature>
<dbReference type="Pfam" id="PF19316">
    <property type="entry name" value="PIGO_PIGG"/>
    <property type="match status" value="1"/>
</dbReference>
<feature type="transmembrane region" description="Helical" evidence="11">
    <location>
        <begin position="832"/>
        <end position="856"/>
    </location>
</feature>
<comment type="similarity">
    <text evidence="3">Belongs to the PIGG/PIGN/PIGO family. PIGG subfamily.</text>
</comment>
<keyword evidence="13" id="KW-1185">Reference proteome</keyword>
<dbReference type="InterPro" id="IPR017850">
    <property type="entry name" value="Alkaline_phosphatase_core_sf"/>
</dbReference>
<evidence type="ECO:0000256" key="7">
    <source>
        <dbReference type="ARBA" id="ARBA00022824"/>
    </source>
</evidence>
<dbReference type="RefSeq" id="XP_022252969.1">
    <property type="nucleotide sequence ID" value="XM_022397261.1"/>
</dbReference>
<keyword evidence="8 11" id="KW-1133">Transmembrane helix</keyword>
<feature type="transmembrane region" description="Helical" evidence="11">
    <location>
        <begin position="582"/>
        <end position="600"/>
    </location>
</feature>
<dbReference type="PANTHER" id="PTHR23072">
    <property type="entry name" value="PHOSPHATIDYLINOSITOL GLYCAN-RELATED"/>
    <property type="match status" value="1"/>
</dbReference>
<feature type="transmembrane region" description="Helical" evidence="11">
    <location>
        <begin position="466"/>
        <end position="487"/>
    </location>
</feature>
<dbReference type="GeneID" id="106468894"/>
<evidence type="ECO:0000256" key="6">
    <source>
        <dbReference type="ARBA" id="ARBA00022692"/>
    </source>
</evidence>
<dbReference type="PANTHER" id="PTHR23072:SF0">
    <property type="entry name" value="GPI ETHANOLAMINE PHOSPHATE TRANSFERASE 2"/>
    <property type="match status" value="1"/>
</dbReference>
<keyword evidence="6 11" id="KW-0812">Transmembrane</keyword>
<comment type="subcellular location">
    <subcellularLocation>
        <location evidence="1">Endoplasmic reticulum membrane</location>
        <topology evidence="1">Multi-pass membrane protein</topology>
    </subcellularLocation>
</comment>
<keyword evidence="7" id="KW-0256">Endoplasmic reticulum</keyword>
<keyword evidence="5" id="KW-0808">Transferase</keyword>
<dbReference type="InterPro" id="IPR045687">
    <property type="entry name" value="PIGG/GPI7_C"/>
</dbReference>
<keyword evidence="10" id="KW-0325">Glycoprotein</keyword>
<evidence type="ECO:0000256" key="9">
    <source>
        <dbReference type="ARBA" id="ARBA00023136"/>
    </source>
</evidence>
<dbReference type="InterPro" id="IPR039527">
    <property type="entry name" value="PIGG/GPI7"/>
</dbReference>
<sequence>MAKVRLLELMLCVLLYMIGLALFFRGFFPVKSLFSEKLERSYSIDTNNLVKSMVFPECEKSETGSSPECPPFDFIGKNKTKPLINRLVFIVIDALRADFIPSIQNGIFSHNKPISTMPYVEKALKNGVAFGFVSRAQAPTVTLPRIKAMTTGNVPGFVDVIINLDAESLKEDNLVTQAYHNDKTLVFYGDDTWLKLFPEHFLRSEGTTSFFVSDYTEVDNNVTRHLKEEMERFDWDILILHYLGLDHIGHLAGPESTLLPTKLREMDGIIEFISKSLVTLDRESSLTSLVVVCGDHGMSPRGSHGGVSPGEVSTPLIILSSKGWSGDLAHIKNHIISEIPQIDLTPTLALLLGLPIPTNSIGSIIPGIAEALGMTDEEQLSMLYSNAAHLMQVMKENYKDGLKASYVDLFKTALNAHKEWSANWAKHFPDDSEFSNLAKKAKRNYAQFMSAVRNELMSHATNYDVYALYIGIYITSQISFVMVLVTMSSSNTVYNCLYYLRHTKYETTLITSFAVIMIVLFVHTYVCSGEGSKSSLCQNSLLSFITFTVLVVVSFLSLFYLNCFCNWDKIKRFEWLTKTKTLICLSFVLHFMSFTSSSFIEEEHQLCYFFATTIQLVTCISYLKASFISIKRIRNIHCYKQEKGSNSSVNWSSKVDYLGQRYILNSSFTSFKVTFSLLFQLIGDCKELLLSLSSLVLCRILRSWNSTGDKWSHLPDIGDWLRLSENENFLILIIILSLLLILRLLFSRKDTLPSVVFTCGMVCVVLYHVENLKIQHQQVSASERSLIKAHLVYAQVILLILCAILKVFHTFWNEVPSYEKLKNVTCAWNRLALGWVLLTFLLLRPHNIPMFALLICEEQIIWIIFQGLTKNTTILTTVYFWMGMASFFFQGNSNSLSTIDVSSGYVGLRSYNPILVGTLMVCNTYSTLLFWFLKLNSRLFQVLDTREKFEKERENVPIAETIMQSYALLLSVRFVTVSVYLGLLMAQRHHLFVWTVFSPKVLYETAHTMMFCFFVLTSSTFCYAI</sequence>
<proteinExistence type="inferred from homology"/>
<evidence type="ECO:0000256" key="11">
    <source>
        <dbReference type="SAM" id="Phobius"/>
    </source>
</evidence>
<evidence type="ECO:0000256" key="3">
    <source>
        <dbReference type="ARBA" id="ARBA00005315"/>
    </source>
</evidence>
<evidence type="ECO:0000256" key="8">
    <source>
        <dbReference type="ARBA" id="ARBA00022989"/>
    </source>
</evidence>
<feature type="transmembrane region" description="Helical" evidence="11">
    <location>
        <begin position="966"/>
        <end position="986"/>
    </location>
</feature>
<feature type="transmembrane region" description="Helical" evidence="11">
    <location>
        <begin position="541"/>
        <end position="561"/>
    </location>
</feature>
<dbReference type="CDD" id="cd16024">
    <property type="entry name" value="GPI_EPT_2"/>
    <property type="match status" value="1"/>
</dbReference>
<dbReference type="InterPro" id="IPR037674">
    <property type="entry name" value="PIG-G_N"/>
</dbReference>
<dbReference type="SUPFAM" id="SSF53649">
    <property type="entry name" value="Alkaline phosphatase-like"/>
    <property type="match status" value="1"/>
</dbReference>
<evidence type="ECO:0000256" key="2">
    <source>
        <dbReference type="ARBA" id="ARBA00004687"/>
    </source>
</evidence>
<feature type="transmembrane region" description="Helical" evidence="11">
    <location>
        <begin position="910"/>
        <end position="933"/>
    </location>
</feature>
<evidence type="ECO:0000256" key="10">
    <source>
        <dbReference type="ARBA" id="ARBA00023180"/>
    </source>
</evidence>
<accession>A0ABM1TAR3</accession>
<dbReference type="InterPro" id="IPR002591">
    <property type="entry name" value="Phosphodiest/P_Trfase"/>
</dbReference>
<protein>
    <submittedName>
        <fullName evidence="14">GPI ethanolamine phosphate transferase 2-like</fullName>
    </submittedName>
</protein>
<feature type="transmembrane region" description="Helical" evidence="11">
    <location>
        <begin position="729"/>
        <end position="746"/>
    </location>
</feature>
<keyword evidence="9 11" id="KW-0472">Membrane</keyword>
<evidence type="ECO:0000256" key="4">
    <source>
        <dbReference type="ARBA" id="ARBA00022502"/>
    </source>
</evidence>